<feature type="transmembrane region" description="Helical" evidence="8">
    <location>
        <begin position="74"/>
        <end position="91"/>
    </location>
</feature>
<dbReference type="PANTHER" id="PTHR30472">
    <property type="entry name" value="FERRIC ENTEROBACTIN TRANSPORT SYSTEM PERMEASE PROTEIN"/>
    <property type="match status" value="1"/>
</dbReference>
<gene>
    <name evidence="9" type="primary">yfhA_2</name>
    <name evidence="9" type="ORF">NCTC12967_02824</name>
</gene>
<dbReference type="GO" id="GO:0022857">
    <property type="term" value="F:transmembrane transporter activity"/>
    <property type="evidence" value="ECO:0007669"/>
    <property type="project" value="InterPro"/>
</dbReference>
<feature type="transmembrane region" description="Helical" evidence="8">
    <location>
        <begin position="128"/>
        <end position="147"/>
    </location>
</feature>
<feature type="transmembrane region" description="Helical" evidence="8">
    <location>
        <begin position="314"/>
        <end position="334"/>
    </location>
</feature>
<keyword evidence="10" id="KW-1185">Reference proteome</keyword>
<dbReference type="AlphaFoldDB" id="A0A448N2F0"/>
<evidence type="ECO:0000313" key="9">
    <source>
        <dbReference type="EMBL" id="VEH71502.1"/>
    </source>
</evidence>
<dbReference type="FunFam" id="1.10.3470.10:FF:000001">
    <property type="entry name" value="Vitamin B12 ABC transporter permease BtuC"/>
    <property type="match status" value="1"/>
</dbReference>
<protein>
    <submittedName>
        <fullName evidence="9">Probable siderophore transport system permease protein yfhA</fullName>
    </submittedName>
</protein>
<dbReference type="PANTHER" id="PTHR30472:SF68">
    <property type="entry name" value="FERRICHROME TRANSPORT SYSTEM PERMEASE PROTEIN FHUB"/>
    <property type="match status" value="1"/>
</dbReference>
<evidence type="ECO:0000256" key="7">
    <source>
        <dbReference type="ARBA" id="ARBA00023136"/>
    </source>
</evidence>
<evidence type="ECO:0000256" key="2">
    <source>
        <dbReference type="ARBA" id="ARBA00007935"/>
    </source>
</evidence>
<accession>A0A448N2F0</accession>
<dbReference type="Pfam" id="PF01032">
    <property type="entry name" value="FecCD"/>
    <property type="match status" value="1"/>
</dbReference>
<dbReference type="Proteomes" id="UP000273044">
    <property type="component" value="Chromosome"/>
</dbReference>
<proteinExistence type="inferred from homology"/>
<evidence type="ECO:0000256" key="4">
    <source>
        <dbReference type="ARBA" id="ARBA00022475"/>
    </source>
</evidence>
<keyword evidence="6 8" id="KW-1133">Transmembrane helix</keyword>
<feature type="transmembrane region" description="Helical" evidence="8">
    <location>
        <begin position="279"/>
        <end position="302"/>
    </location>
</feature>
<keyword evidence="5 8" id="KW-0812">Transmembrane</keyword>
<dbReference type="GeneID" id="64408237"/>
<evidence type="ECO:0000313" key="10">
    <source>
        <dbReference type="Proteomes" id="UP000273044"/>
    </source>
</evidence>
<feature type="transmembrane region" description="Helical" evidence="8">
    <location>
        <begin position="103"/>
        <end position="122"/>
    </location>
</feature>
<evidence type="ECO:0000256" key="6">
    <source>
        <dbReference type="ARBA" id="ARBA00022989"/>
    </source>
</evidence>
<dbReference type="InterPro" id="IPR037294">
    <property type="entry name" value="ABC_BtuC-like"/>
</dbReference>
<evidence type="ECO:0000256" key="8">
    <source>
        <dbReference type="SAM" id="Phobius"/>
    </source>
</evidence>
<keyword evidence="4" id="KW-1003">Cell membrane</keyword>
<comment type="similarity">
    <text evidence="2">Belongs to the binding-protein-dependent transport system permease family. FecCD subfamily.</text>
</comment>
<keyword evidence="7 8" id="KW-0472">Membrane</keyword>
<name>A0A448N2F0_9ACTN</name>
<dbReference type="CDD" id="cd06550">
    <property type="entry name" value="TM_ABC_iron-siderophores_like"/>
    <property type="match status" value="1"/>
</dbReference>
<evidence type="ECO:0000256" key="1">
    <source>
        <dbReference type="ARBA" id="ARBA00004651"/>
    </source>
</evidence>
<dbReference type="GO" id="GO:0005886">
    <property type="term" value="C:plasma membrane"/>
    <property type="evidence" value="ECO:0007669"/>
    <property type="project" value="UniProtKB-SubCell"/>
</dbReference>
<feature type="transmembrane region" description="Helical" evidence="8">
    <location>
        <begin position="159"/>
        <end position="180"/>
    </location>
</feature>
<reference evidence="9 10" key="1">
    <citation type="submission" date="2018-12" db="EMBL/GenBank/DDBJ databases">
        <authorList>
            <consortium name="Pathogen Informatics"/>
        </authorList>
    </citation>
    <scope>NUCLEOTIDE SEQUENCE [LARGE SCALE GENOMIC DNA]</scope>
    <source>
        <strain evidence="9 10">NCTC12967</strain>
    </source>
</reference>
<dbReference type="InterPro" id="IPR000522">
    <property type="entry name" value="ABC_transptr_permease_BtuC"/>
</dbReference>
<dbReference type="RefSeq" id="WP_061787579.1">
    <property type="nucleotide sequence ID" value="NZ_CP072386.1"/>
</dbReference>
<feature type="transmembrane region" description="Helical" evidence="8">
    <location>
        <begin position="20"/>
        <end position="38"/>
    </location>
</feature>
<evidence type="ECO:0000256" key="3">
    <source>
        <dbReference type="ARBA" id="ARBA00022448"/>
    </source>
</evidence>
<evidence type="ECO:0000256" key="5">
    <source>
        <dbReference type="ARBA" id="ARBA00022692"/>
    </source>
</evidence>
<organism evidence="9 10">
    <name type="scientific">Arachnia propionica</name>
    <dbReference type="NCBI Taxonomy" id="1750"/>
    <lineage>
        <taxon>Bacteria</taxon>
        <taxon>Bacillati</taxon>
        <taxon>Actinomycetota</taxon>
        <taxon>Actinomycetes</taxon>
        <taxon>Propionibacteriales</taxon>
        <taxon>Propionibacteriaceae</taxon>
        <taxon>Arachnia</taxon>
    </lineage>
</organism>
<keyword evidence="3" id="KW-0813">Transport</keyword>
<dbReference type="SUPFAM" id="SSF81345">
    <property type="entry name" value="ABC transporter involved in vitamin B12 uptake, BtuC"/>
    <property type="match status" value="1"/>
</dbReference>
<dbReference type="GO" id="GO:0033214">
    <property type="term" value="P:siderophore-iron import into cell"/>
    <property type="evidence" value="ECO:0007669"/>
    <property type="project" value="TreeGrafter"/>
</dbReference>
<comment type="subcellular location">
    <subcellularLocation>
        <location evidence="1">Cell membrane</location>
        <topology evidence="1">Multi-pass membrane protein</topology>
    </subcellularLocation>
</comment>
<sequence length="338" mass="35024">MAVAAVHAQPGLRERTWYRALVFAGLGVLLLAGMLFAIGSGTLSLSPGQVAAALTGSGDVQWQRVVWDIRLPRMLVSTLVGMNLATSGAILQAVMGNPLADPGIIGVSSGAGLAGISVLLVFPQYQGLVPLVAFLGAMAAAIVIYVLAWRGGIQPIRVILAGVAVSALCAAGISAVMVLFSDRIQGALMFMNGAMTLKGWSEWQQLWPYSVAMLTVALFTVRRLDVIVLGDDVARGLGMNVQANRLALTAVAALLAASAVSAVGLLGFVGLIVPHIVRLVVGTSHALLIPGSIVLGGALVTISDTVSRTLFSPVEIPVGIMMAVLGVPFFLFLLRRAL</sequence>
<feature type="transmembrane region" description="Helical" evidence="8">
    <location>
        <begin position="246"/>
        <end position="273"/>
    </location>
</feature>
<dbReference type="EMBL" id="LR134406">
    <property type="protein sequence ID" value="VEH71502.1"/>
    <property type="molecule type" value="Genomic_DNA"/>
</dbReference>
<dbReference type="Gene3D" id="1.10.3470.10">
    <property type="entry name" value="ABC transporter involved in vitamin B12 uptake, BtuC"/>
    <property type="match status" value="1"/>
</dbReference>